<feature type="compositionally biased region" description="Basic and acidic residues" evidence="1">
    <location>
        <begin position="7"/>
        <end position="24"/>
    </location>
</feature>
<dbReference type="EMBL" id="BJFL01000005">
    <property type="protein sequence ID" value="GDY29968.1"/>
    <property type="molecule type" value="Genomic_DNA"/>
</dbReference>
<proteinExistence type="predicted"/>
<feature type="region of interest" description="Disordered" evidence="1">
    <location>
        <begin position="1"/>
        <end position="24"/>
    </location>
</feature>
<evidence type="ECO:0000313" key="3">
    <source>
        <dbReference type="Proteomes" id="UP000298860"/>
    </source>
</evidence>
<dbReference type="Proteomes" id="UP000298860">
    <property type="component" value="Unassembled WGS sequence"/>
</dbReference>
<keyword evidence="3" id="KW-1185">Reference proteome</keyword>
<reference evidence="3" key="1">
    <citation type="submission" date="2019-04" db="EMBL/GenBank/DDBJ databases">
        <title>Draft genome sequence of Pseudonocardiaceae bacterium SL3-2-4.</title>
        <authorList>
            <person name="Ningsih F."/>
            <person name="Yokota A."/>
            <person name="Sakai Y."/>
            <person name="Nanatani K."/>
            <person name="Yabe S."/>
            <person name="Oetari A."/>
            <person name="Sjamsuridzal W."/>
        </authorList>
    </citation>
    <scope>NUCLEOTIDE SEQUENCE [LARGE SCALE GENOMIC DNA]</scope>
    <source>
        <strain evidence="3">SL3-2-4</strain>
    </source>
</reference>
<accession>A0A4D4J5F5</accession>
<evidence type="ECO:0000256" key="1">
    <source>
        <dbReference type="SAM" id="MobiDB-lite"/>
    </source>
</evidence>
<organism evidence="2 3">
    <name type="scientific">Gandjariella thermophila</name>
    <dbReference type="NCBI Taxonomy" id="1931992"/>
    <lineage>
        <taxon>Bacteria</taxon>
        <taxon>Bacillati</taxon>
        <taxon>Actinomycetota</taxon>
        <taxon>Actinomycetes</taxon>
        <taxon>Pseudonocardiales</taxon>
        <taxon>Pseudonocardiaceae</taxon>
        <taxon>Gandjariella</taxon>
    </lineage>
</organism>
<gene>
    <name evidence="2" type="ORF">GTS_16010</name>
</gene>
<comment type="caution">
    <text evidence="2">The sequence shown here is derived from an EMBL/GenBank/DDBJ whole genome shotgun (WGS) entry which is preliminary data.</text>
</comment>
<dbReference type="AlphaFoldDB" id="A0A4D4J5F5"/>
<sequence>MRPAASRPREQHPDHREPDVPGREALRGTVRFAADHGIRPTAHVVVGLAAEDIVGGGRLGARRYAPQVATHNIPALRLYTRLGGVEHHRYRYWIPRP</sequence>
<evidence type="ECO:0000313" key="2">
    <source>
        <dbReference type="EMBL" id="GDY29968.1"/>
    </source>
</evidence>
<protein>
    <submittedName>
        <fullName evidence="2">Uncharacterized protein</fullName>
    </submittedName>
</protein>
<name>A0A4D4J5F5_9PSEU</name>